<feature type="signal peptide" evidence="1">
    <location>
        <begin position="1"/>
        <end position="21"/>
    </location>
</feature>
<dbReference type="Proteomes" id="UP001600888">
    <property type="component" value="Unassembled WGS sequence"/>
</dbReference>
<protein>
    <submittedName>
        <fullName evidence="2">Uncharacterized protein</fullName>
    </submittedName>
</protein>
<accession>A0ABR4E182</accession>
<comment type="caution">
    <text evidence="2">The sequence shown here is derived from an EMBL/GenBank/DDBJ whole genome shotgun (WGS) entry which is preliminary data.</text>
</comment>
<keyword evidence="3" id="KW-1185">Reference proteome</keyword>
<evidence type="ECO:0000313" key="3">
    <source>
        <dbReference type="Proteomes" id="UP001600888"/>
    </source>
</evidence>
<organism evidence="2 3">
    <name type="scientific">Diaporthe vaccinii</name>
    <dbReference type="NCBI Taxonomy" id="105482"/>
    <lineage>
        <taxon>Eukaryota</taxon>
        <taxon>Fungi</taxon>
        <taxon>Dikarya</taxon>
        <taxon>Ascomycota</taxon>
        <taxon>Pezizomycotina</taxon>
        <taxon>Sordariomycetes</taxon>
        <taxon>Sordariomycetidae</taxon>
        <taxon>Diaporthales</taxon>
        <taxon>Diaporthaceae</taxon>
        <taxon>Diaporthe</taxon>
        <taxon>Diaporthe eres species complex</taxon>
    </lineage>
</organism>
<proteinExistence type="predicted"/>
<sequence>MRVQVGSVLVFLFHLAALVIATGRSGAYERIYFWYAYNLLMDDNPGQKVILGFIDRKGDDWLNNKGSGPGKRLTWYEFMERFDNRDRGNCQVDPPGEGRSIDQVAAELDKAGFDNAVNIRILSGKQAGKDKYGDYFRTVTSAVARARANGDKGESGSINGNNYRQWDYVEYVDKMRQSITAVSEIRRWEFNGKYIKWALAEKFNLWQEPVSDSTPKETRPFIDGVVLEDPVRLQYTGEDSLTAINMVETLRSSAVQDKIKAALENPKNWHSTLRTWLSDCGTFTGKGKGKSCHPPGSPEFPEYTKGHREVLAGVEESTKVIAKDASC</sequence>
<gene>
    <name evidence="2" type="ORF">FJTKL_01344</name>
</gene>
<dbReference type="EMBL" id="JBAWTH010000121">
    <property type="protein sequence ID" value="KAL2276182.1"/>
    <property type="molecule type" value="Genomic_DNA"/>
</dbReference>
<evidence type="ECO:0000256" key="1">
    <source>
        <dbReference type="SAM" id="SignalP"/>
    </source>
</evidence>
<evidence type="ECO:0000313" key="2">
    <source>
        <dbReference type="EMBL" id="KAL2276182.1"/>
    </source>
</evidence>
<name>A0ABR4E182_9PEZI</name>
<reference evidence="2 3" key="1">
    <citation type="submission" date="2024-03" db="EMBL/GenBank/DDBJ databases">
        <title>A high-quality draft genome sequence of Diaporthe vaccinii, a causative agent of upright dieback and viscid rot disease in cranberry plants.</title>
        <authorList>
            <person name="Sarrasin M."/>
            <person name="Lang B.F."/>
            <person name="Burger G."/>
        </authorList>
    </citation>
    <scope>NUCLEOTIDE SEQUENCE [LARGE SCALE GENOMIC DNA]</scope>
    <source>
        <strain evidence="2 3">IS7</strain>
    </source>
</reference>
<feature type="chain" id="PRO_5045280901" evidence="1">
    <location>
        <begin position="22"/>
        <end position="327"/>
    </location>
</feature>
<keyword evidence="1" id="KW-0732">Signal</keyword>